<dbReference type="EMBL" id="JADJMH010000019">
    <property type="protein sequence ID" value="MBK7676410.1"/>
    <property type="molecule type" value="Genomic_DNA"/>
</dbReference>
<evidence type="ECO:0000313" key="2">
    <source>
        <dbReference type="Proteomes" id="UP000697998"/>
    </source>
</evidence>
<proteinExistence type="predicted"/>
<evidence type="ECO:0000313" key="1">
    <source>
        <dbReference type="EMBL" id="MBK7676410.1"/>
    </source>
</evidence>
<dbReference type="AlphaFoldDB" id="A0A935Q3I4"/>
<organism evidence="1 2">
    <name type="scientific">Candidatus Accumulibacter proximus</name>
    <dbReference type="NCBI Taxonomy" id="2954385"/>
    <lineage>
        <taxon>Bacteria</taxon>
        <taxon>Pseudomonadati</taxon>
        <taxon>Pseudomonadota</taxon>
        <taxon>Betaproteobacteria</taxon>
        <taxon>Candidatus Accumulibacter</taxon>
    </lineage>
</organism>
<comment type="caution">
    <text evidence="1">The sequence shown here is derived from an EMBL/GenBank/DDBJ whole genome shotgun (WGS) entry which is preliminary data.</text>
</comment>
<name>A0A935Q3I4_9PROT</name>
<dbReference type="Proteomes" id="UP000697998">
    <property type="component" value="Unassembled WGS sequence"/>
</dbReference>
<sequence length="110" mass="11965">MLQHFPLSAATGAYPGSVFTAQIDSRVAKGRGRELHLRRQCCFPSRLGVFDFGQTQMLYSGMADAGRYPMATILLMQLFGPLATQTAIKGFGEATRLVPKRLDTPATPST</sequence>
<protein>
    <submittedName>
        <fullName evidence="1">Uncharacterized protein</fullName>
    </submittedName>
</protein>
<accession>A0A935Q3I4</accession>
<gene>
    <name evidence="1" type="ORF">IPJ27_17565</name>
</gene>
<reference evidence="1 2" key="1">
    <citation type="submission" date="2020-10" db="EMBL/GenBank/DDBJ databases">
        <title>Connecting structure to function with the recovery of over 1000 high-quality activated sludge metagenome-assembled genomes encoding full-length rRNA genes using long-read sequencing.</title>
        <authorList>
            <person name="Singleton C.M."/>
            <person name="Petriglieri F."/>
            <person name="Kristensen J.M."/>
            <person name="Kirkegaard R.H."/>
            <person name="Michaelsen T.Y."/>
            <person name="Andersen M.H."/>
            <person name="Karst S.M."/>
            <person name="Dueholm M.S."/>
            <person name="Nielsen P.H."/>
            <person name="Albertsen M."/>
        </authorList>
    </citation>
    <scope>NUCLEOTIDE SEQUENCE [LARGE SCALE GENOMIC DNA]</scope>
    <source>
        <strain evidence="1">EsbW_18-Q3-R4-48_BATAC.285</strain>
    </source>
</reference>